<name>A0A4R2BL63_9BACI</name>
<dbReference type="EMBL" id="SLVV01000002">
    <property type="protein sequence ID" value="TCN27393.1"/>
    <property type="molecule type" value="Genomic_DNA"/>
</dbReference>
<reference evidence="1 2" key="1">
    <citation type="journal article" date="2015" name="Stand. Genomic Sci.">
        <title>Genomic Encyclopedia of Bacterial and Archaeal Type Strains, Phase III: the genomes of soil and plant-associated and newly described type strains.</title>
        <authorList>
            <person name="Whitman W.B."/>
            <person name="Woyke T."/>
            <person name="Klenk H.P."/>
            <person name="Zhou Y."/>
            <person name="Lilburn T.G."/>
            <person name="Beck B.J."/>
            <person name="De Vos P."/>
            <person name="Vandamme P."/>
            <person name="Eisen J.A."/>
            <person name="Garrity G."/>
            <person name="Hugenholtz P."/>
            <person name="Kyrpides N.C."/>
        </authorList>
    </citation>
    <scope>NUCLEOTIDE SEQUENCE [LARGE SCALE GENOMIC DNA]</scope>
    <source>
        <strain evidence="1 2">CV53</strain>
    </source>
</reference>
<keyword evidence="2" id="KW-1185">Reference proteome</keyword>
<dbReference type="RefSeq" id="WP_214893732.1">
    <property type="nucleotide sequence ID" value="NZ_JAGGRC010000002.1"/>
</dbReference>
<organism evidence="1 2">
    <name type="scientific">Mesobacillus foraminis</name>
    <dbReference type="NCBI Taxonomy" id="279826"/>
    <lineage>
        <taxon>Bacteria</taxon>
        <taxon>Bacillati</taxon>
        <taxon>Bacillota</taxon>
        <taxon>Bacilli</taxon>
        <taxon>Bacillales</taxon>
        <taxon>Bacillaceae</taxon>
        <taxon>Mesobacillus</taxon>
    </lineage>
</organism>
<dbReference type="AlphaFoldDB" id="A0A4R2BL63"/>
<protein>
    <submittedName>
        <fullName evidence="1">Uncharacterized protein</fullName>
    </submittedName>
</protein>
<comment type="caution">
    <text evidence="1">The sequence shown here is derived from an EMBL/GenBank/DDBJ whole genome shotgun (WGS) entry which is preliminary data.</text>
</comment>
<accession>A0A4R2BL63</accession>
<evidence type="ECO:0000313" key="1">
    <source>
        <dbReference type="EMBL" id="TCN27393.1"/>
    </source>
</evidence>
<sequence length="45" mass="5585">MIYEDEKLIFIKELGRLIEDYQKCEDQKYKELIYDDIMQLIEVIN</sequence>
<dbReference type="Proteomes" id="UP000295689">
    <property type="component" value="Unassembled WGS sequence"/>
</dbReference>
<gene>
    <name evidence="1" type="ORF">EV146_102343</name>
</gene>
<proteinExistence type="predicted"/>
<evidence type="ECO:0000313" key="2">
    <source>
        <dbReference type="Proteomes" id="UP000295689"/>
    </source>
</evidence>